<evidence type="ECO:0000313" key="1">
    <source>
        <dbReference type="EMBL" id="KAI3717256.1"/>
    </source>
</evidence>
<reference evidence="2" key="1">
    <citation type="journal article" date="2022" name="Mol. Ecol. Resour.">
        <title>The genomes of chicory, endive, great burdock and yacon provide insights into Asteraceae palaeo-polyploidization history and plant inulin production.</title>
        <authorList>
            <person name="Fan W."/>
            <person name="Wang S."/>
            <person name="Wang H."/>
            <person name="Wang A."/>
            <person name="Jiang F."/>
            <person name="Liu H."/>
            <person name="Zhao H."/>
            <person name="Xu D."/>
            <person name="Zhang Y."/>
        </authorList>
    </citation>
    <scope>NUCLEOTIDE SEQUENCE [LARGE SCALE GENOMIC DNA]</scope>
    <source>
        <strain evidence="2">cv. Yunnan</strain>
    </source>
</reference>
<name>A0ACB9B5Z9_9ASTR</name>
<comment type="caution">
    <text evidence="1">The sequence shown here is derived from an EMBL/GenBank/DDBJ whole genome shotgun (WGS) entry which is preliminary data.</text>
</comment>
<accession>A0ACB9B5Z9</accession>
<protein>
    <submittedName>
        <fullName evidence="1">Uncharacterized protein</fullName>
    </submittedName>
</protein>
<proteinExistence type="predicted"/>
<organism evidence="1 2">
    <name type="scientific">Smallanthus sonchifolius</name>
    <dbReference type="NCBI Taxonomy" id="185202"/>
    <lineage>
        <taxon>Eukaryota</taxon>
        <taxon>Viridiplantae</taxon>
        <taxon>Streptophyta</taxon>
        <taxon>Embryophyta</taxon>
        <taxon>Tracheophyta</taxon>
        <taxon>Spermatophyta</taxon>
        <taxon>Magnoliopsida</taxon>
        <taxon>eudicotyledons</taxon>
        <taxon>Gunneridae</taxon>
        <taxon>Pentapetalae</taxon>
        <taxon>asterids</taxon>
        <taxon>campanulids</taxon>
        <taxon>Asterales</taxon>
        <taxon>Asteraceae</taxon>
        <taxon>Asteroideae</taxon>
        <taxon>Heliantheae alliance</taxon>
        <taxon>Millerieae</taxon>
        <taxon>Smallanthus</taxon>
    </lineage>
</organism>
<dbReference type="Proteomes" id="UP001056120">
    <property type="component" value="Linkage Group LG23"/>
</dbReference>
<sequence>MDDQPSLLFSYLKVLQLRVLKEMSYVSKCDWNRFLIPRYSPLHFPFQNLTYVSLWSCPKITYLFSPLMAKYLSNLKSVYIGRCDGIEEVTSSRDDENEKNTSTSFEKNTTLFPCLETLYLEVLTLLNRVDGGDRSRSHTISSNITNTIHDQSQSGQVIGACWSLCQYPRDIEINECPALSSLIPWYAVGQMERLEELRIVNCKTMMEC</sequence>
<dbReference type="EMBL" id="CM042040">
    <property type="protein sequence ID" value="KAI3717256.1"/>
    <property type="molecule type" value="Genomic_DNA"/>
</dbReference>
<reference evidence="1 2" key="2">
    <citation type="journal article" date="2022" name="Mol. Ecol. Resour.">
        <title>The genomes of chicory, endive, great burdock and yacon provide insights into Asteraceae paleo-polyploidization history and plant inulin production.</title>
        <authorList>
            <person name="Fan W."/>
            <person name="Wang S."/>
            <person name="Wang H."/>
            <person name="Wang A."/>
            <person name="Jiang F."/>
            <person name="Liu H."/>
            <person name="Zhao H."/>
            <person name="Xu D."/>
            <person name="Zhang Y."/>
        </authorList>
    </citation>
    <scope>NUCLEOTIDE SEQUENCE [LARGE SCALE GENOMIC DNA]</scope>
    <source>
        <strain evidence="2">cv. Yunnan</strain>
        <tissue evidence="1">Leaves</tissue>
    </source>
</reference>
<keyword evidence="2" id="KW-1185">Reference proteome</keyword>
<gene>
    <name evidence="1" type="ORF">L1987_68759</name>
</gene>
<evidence type="ECO:0000313" key="2">
    <source>
        <dbReference type="Proteomes" id="UP001056120"/>
    </source>
</evidence>